<accession>A0A375I0Y1</accession>
<dbReference type="InterPro" id="IPR001764">
    <property type="entry name" value="Glyco_hydro_3_N"/>
</dbReference>
<organism evidence="6 7">
    <name type="scientific">Propionibacterium ruminifibrarum</name>
    <dbReference type="NCBI Taxonomy" id="1962131"/>
    <lineage>
        <taxon>Bacteria</taxon>
        <taxon>Bacillati</taxon>
        <taxon>Actinomycetota</taxon>
        <taxon>Actinomycetes</taxon>
        <taxon>Propionibacteriales</taxon>
        <taxon>Propionibacteriaceae</taxon>
        <taxon>Propionibacterium</taxon>
    </lineage>
</organism>
<dbReference type="InterPro" id="IPR002772">
    <property type="entry name" value="Glyco_hydro_3_C"/>
</dbReference>
<feature type="domain" description="Fibronectin type III-like" evidence="5">
    <location>
        <begin position="614"/>
        <end position="685"/>
    </location>
</feature>
<evidence type="ECO:0000256" key="4">
    <source>
        <dbReference type="RuleBase" id="RU361161"/>
    </source>
</evidence>
<dbReference type="InterPro" id="IPR036881">
    <property type="entry name" value="Glyco_hydro_3_C_sf"/>
</dbReference>
<dbReference type="OrthoDB" id="9803863at2"/>
<dbReference type="GO" id="GO:0005975">
    <property type="term" value="P:carbohydrate metabolic process"/>
    <property type="evidence" value="ECO:0007669"/>
    <property type="project" value="InterPro"/>
</dbReference>
<evidence type="ECO:0000256" key="3">
    <source>
        <dbReference type="ARBA" id="ARBA00023277"/>
    </source>
</evidence>
<dbReference type="InterPro" id="IPR013783">
    <property type="entry name" value="Ig-like_fold"/>
</dbReference>
<dbReference type="Pfam" id="PF00933">
    <property type="entry name" value="Glyco_hydro_3"/>
    <property type="match status" value="1"/>
</dbReference>
<dbReference type="EMBL" id="OMOH01000005">
    <property type="protein sequence ID" value="SPF68506.1"/>
    <property type="molecule type" value="Genomic_DNA"/>
</dbReference>
<evidence type="ECO:0000259" key="5">
    <source>
        <dbReference type="SMART" id="SM01217"/>
    </source>
</evidence>
<dbReference type="EC" id="3.2.1.21" evidence="6"/>
<evidence type="ECO:0000313" key="7">
    <source>
        <dbReference type="Proteomes" id="UP000265962"/>
    </source>
</evidence>
<dbReference type="Gene3D" id="2.60.40.10">
    <property type="entry name" value="Immunoglobulins"/>
    <property type="match status" value="1"/>
</dbReference>
<comment type="similarity">
    <text evidence="1 4">Belongs to the glycosyl hydrolase 3 family.</text>
</comment>
<dbReference type="AlphaFoldDB" id="A0A375I0Y1"/>
<dbReference type="Proteomes" id="UP000265962">
    <property type="component" value="Unassembled WGS sequence"/>
</dbReference>
<name>A0A375I0Y1_9ACTN</name>
<gene>
    <name evidence="6" type="ORF">PROPJV5_1486</name>
</gene>
<dbReference type="EC" id="3.2.1.-" evidence="6"/>
<dbReference type="PANTHER" id="PTHR42715:SF10">
    <property type="entry name" value="BETA-GLUCOSIDASE"/>
    <property type="match status" value="1"/>
</dbReference>
<dbReference type="RefSeq" id="WP_119715665.1">
    <property type="nucleotide sequence ID" value="NZ_OMOH01000005.1"/>
</dbReference>
<keyword evidence="2 4" id="KW-0378">Hydrolase</keyword>
<dbReference type="GO" id="GO:0008422">
    <property type="term" value="F:beta-glucosidase activity"/>
    <property type="evidence" value="ECO:0007669"/>
    <property type="project" value="UniProtKB-EC"/>
</dbReference>
<dbReference type="SUPFAM" id="SSF52279">
    <property type="entry name" value="Beta-D-glucan exohydrolase, C-terminal domain"/>
    <property type="match status" value="1"/>
</dbReference>
<dbReference type="PANTHER" id="PTHR42715">
    <property type="entry name" value="BETA-GLUCOSIDASE"/>
    <property type="match status" value="1"/>
</dbReference>
<dbReference type="InterPro" id="IPR019800">
    <property type="entry name" value="Glyco_hydro_3_AS"/>
</dbReference>
<dbReference type="PRINTS" id="PR00133">
    <property type="entry name" value="GLHYDRLASE3"/>
</dbReference>
<reference evidence="7" key="1">
    <citation type="submission" date="2018-02" db="EMBL/GenBank/DDBJ databases">
        <authorList>
            <person name="Hornung B."/>
        </authorList>
    </citation>
    <scope>NUCLEOTIDE SEQUENCE [LARGE SCALE GENOMIC DNA]</scope>
</reference>
<keyword evidence="3" id="KW-0119">Carbohydrate metabolism</keyword>
<keyword evidence="4 6" id="KW-0326">Glycosidase</keyword>
<protein>
    <submittedName>
        <fullName evidence="6">Beta-glucosidase</fullName>
        <ecNumber evidence="6">3.2.1.-</ecNumber>
        <ecNumber evidence="6">3.2.1.21</ecNumber>
    </submittedName>
</protein>
<dbReference type="InterPro" id="IPR026891">
    <property type="entry name" value="Fn3-like"/>
</dbReference>
<evidence type="ECO:0000313" key="6">
    <source>
        <dbReference type="EMBL" id="SPF68506.1"/>
    </source>
</evidence>
<dbReference type="PROSITE" id="PS00775">
    <property type="entry name" value="GLYCOSYL_HYDROL_F3"/>
    <property type="match status" value="1"/>
</dbReference>
<dbReference type="InterPro" id="IPR050288">
    <property type="entry name" value="Cellulose_deg_GH3"/>
</dbReference>
<dbReference type="InterPro" id="IPR017853">
    <property type="entry name" value="GH"/>
</dbReference>
<dbReference type="InterPro" id="IPR036962">
    <property type="entry name" value="Glyco_hydro_3_N_sf"/>
</dbReference>
<dbReference type="Pfam" id="PF01915">
    <property type="entry name" value="Glyco_hydro_3_C"/>
    <property type="match status" value="1"/>
</dbReference>
<dbReference type="Gene3D" id="3.40.50.1700">
    <property type="entry name" value="Glycoside hydrolase family 3 C-terminal domain"/>
    <property type="match status" value="1"/>
</dbReference>
<evidence type="ECO:0000256" key="1">
    <source>
        <dbReference type="ARBA" id="ARBA00005336"/>
    </source>
</evidence>
<dbReference type="SUPFAM" id="SSF51445">
    <property type="entry name" value="(Trans)glycosidases"/>
    <property type="match status" value="1"/>
</dbReference>
<dbReference type="Pfam" id="PF14310">
    <property type="entry name" value="Fn3-like"/>
    <property type="match status" value="1"/>
</dbReference>
<proteinExistence type="inferred from homology"/>
<dbReference type="Gene3D" id="3.20.20.300">
    <property type="entry name" value="Glycoside hydrolase, family 3, N-terminal domain"/>
    <property type="match status" value="1"/>
</dbReference>
<sequence>MSTTVHPDDFTERARELVAAMSLDEKASLTSGADFWHLKTVERLGLGSVMVTDGPHGLRKATDSAEFGIGQAVPATCFPTAAALGSTWDDALLEQVGAALGREARAADVAVILGPGVNMKRSPLCGRNFEYFSEDPLVAGRAGAAMVRGVQSQGVGTSVKHFAANSQETDRMRVDARVGERALREIYLPAFERIVTQTRPWTVMCSYNKVNGTYASQHPWLLTTVLREDWGFGGLVVSDWGAVDQRVPALAAGLDLEMPASGGETDEQIARAVRSGELDEAVLDRSARRIVALILAAQAAGTGDGYDAAAHHELARRAAVAGTVLLRNEQVDGSPALPLDAGHVTAEDPLVVIGEFARTPRYQGAGSSQVNPTMLDSALDALRERLGGAVRFEPGYRLAEAAGEPGQQLTDDELADRAVEAARGATVVLFAGLPAAAESEGYDRDGIDLPAAQTALVERVASVAARTVVVLANGSMVSVAPWHERVDALLECWLGGQGGGSATADVLLGRVCPGGHLAESIPLALADVPAQLNFPGSGSRVDYGEGVFVGYRGLDAMGREVAYPFGFGLTYTTFELSDVRADPAVTVTEGTGLGETVAVVRGTLTNTGRREGSQVVQLYLGRRDGSRVARVPRELRGYEKITLAPGQSAPFEFAVTRRDLSFWDEDTSAWQVEPGAYDAQVGFSSRDAGAVLPLQVTAPEPVPPLRHNSTYAEWVAHPDGGPLLRAEAEAFVADMESSDAYELFASMPLERLVRMPGSLLAQDAYRALLDEVQARQA</sequence>
<keyword evidence="7" id="KW-1185">Reference proteome</keyword>
<evidence type="ECO:0000256" key="2">
    <source>
        <dbReference type="ARBA" id="ARBA00022801"/>
    </source>
</evidence>
<dbReference type="SMART" id="SM01217">
    <property type="entry name" value="Fn3_like"/>
    <property type="match status" value="1"/>
</dbReference>